<name>A0A561D5W2_9BACI</name>
<protein>
    <submittedName>
        <fullName evidence="1">Uncharacterized protein</fullName>
    </submittedName>
</protein>
<organism evidence="1 2">
    <name type="scientific">Neobacillus bataviensis</name>
    <dbReference type="NCBI Taxonomy" id="220685"/>
    <lineage>
        <taxon>Bacteria</taxon>
        <taxon>Bacillati</taxon>
        <taxon>Bacillota</taxon>
        <taxon>Bacilli</taxon>
        <taxon>Bacillales</taxon>
        <taxon>Bacillaceae</taxon>
        <taxon>Neobacillus</taxon>
    </lineage>
</organism>
<dbReference type="EMBL" id="VIVN01000008">
    <property type="protein sequence ID" value="TWD98833.1"/>
    <property type="molecule type" value="Genomic_DNA"/>
</dbReference>
<keyword evidence="2" id="KW-1185">Reference proteome</keyword>
<reference evidence="1 2" key="1">
    <citation type="submission" date="2019-06" db="EMBL/GenBank/DDBJ databases">
        <title>Sorghum-associated microbial communities from plants grown in Nebraska, USA.</title>
        <authorList>
            <person name="Schachtman D."/>
        </authorList>
    </citation>
    <scope>NUCLEOTIDE SEQUENCE [LARGE SCALE GENOMIC DNA]</scope>
    <source>
        <strain evidence="1 2">2482</strain>
    </source>
</reference>
<dbReference type="Proteomes" id="UP000319671">
    <property type="component" value="Unassembled WGS sequence"/>
</dbReference>
<dbReference type="AlphaFoldDB" id="A0A561D5W2"/>
<sequence>MIVWKTPKYKADFIRGDLTDSLGSVALNIGADETSMDIESKQLMEICFPTVKRFP</sequence>
<proteinExistence type="predicted"/>
<accession>A0A561D5W2</accession>
<gene>
    <name evidence="1" type="ORF">FB550_10887</name>
</gene>
<evidence type="ECO:0000313" key="2">
    <source>
        <dbReference type="Proteomes" id="UP000319671"/>
    </source>
</evidence>
<evidence type="ECO:0000313" key="1">
    <source>
        <dbReference type="EMBL" id="TWD98833.1"/>
    </source>
</evidence>
<comment type="caution">
    <text evidence="1">The sequence shown here is derived from an EMBL/GenBank/DDBJ whole genome shotgun (WGS) entry which is preliminary data.</text>
</comment>